<gene>
    <name evidence="3" type="primary">PARPA_11863.1 scaffold 44722</name>
</gene>
<evidence type="ECO:0000259" key="2">
    <source>
        <dbReference type="Pfam" id="PF13358"/>
    </source>
</evidence>
<accession>A0A0B7NPW2</accession>
<feature type="domain" description="Tc1-like transposase DDE" evidence="2">
    <location>
        <begin position="55"/>
        <end position="131"/>
    </location>
</feature>
<sequence>MKKPPPRKEKQFISKKRKANSGTKRIVAEVDDVEDPEFEDPTDNKPVAKVGTTIAHFVKFMNALLDITDLDEDLKGNYILMDNTSIHKSKPIIRKIERRGYKVMYLPLYSPELNPIKQFWGVVKGEMKRDRLLVEENLSDRIADACNDVLISDLYGFCNHSKRQINRCYKKTPF</sequence>
<dbReference type="GO" id="GO:0003676">
    <property type="term" value="F:nucleic acid binding"/>
    <property type="evidence" value="ECO:0007669"/>
    <property type="project" value="InterPro"/>
</dbReference>
<name>A0A0B7NPW2_9FUNG</name>
<dbReference type="InterPro" id="IPR036397">
    <property type="entry name" value="RNaseH_sf"/>
</dbReference>
<dbReference type="AlphaFoldDB" id="A0A0B7NPW2"/>
<proteinExistence type="predicted"/>
<dbReference type="Proteomes" id="UP000054107">
    <property type="component" value="Unassembled WGS sequence"/>
</dbReference>
<dbReference type="PANTHER" id="PTHR46564">
    <property type="entry name" value="TRANSPOSASE"/>
    <property type="match status" value="1"/>
</dbReference>
<dbReference type="Pfam" id="PF13358">
    <property type="entry name" value="DDE_3"/>
    <property type="match status" value="1"/>
</dbReference>
<evidence type="ECO:0000256" key="1">
    <source>
        <dbReference type="SAM" id="MobiDB-lite"/>
    </source>
</evidence>
<feature type="compositionally biased region" description="Basic and acidic residues" evidence="1">
    <location>
        <begin position="1"/>
        <end position="12"/>
    </location>
</feature>
<dbReference type="PANTHER" id="PTHR46564:SF1">
    <property type="entry name" value="TRANSPOSASE"/>
    <property type="match status" value="1"/>
</dbReference>
<dbReference type="InterPro" id="IPR038717">
    <property type="entry name" value="Tc1-like_DDE_dom"/>
</dbReference>
<reference evidence="3 4" key="1">
    <citation type="submission" date="2014-09" db="EMBL/GenBank/DDBJ databases">
        <authorList>
            <person name="Ellenberger Sabrina"/>
        </authorList>
    </citation>
    <scope>NUCLEOTIDE SEQUENCE [LARGE SCALE GENOMIC DNA]</scope>
    <source>
        <strain evidence="3 4">CBS 412.66</strain>
    </source>
</reference>
<organism evidence="3 4">
    <name type="scientific">Parasitella parasitica</name>
    <dbReference type="NCBI Taxonomy" id="35722"/>
    <lineage>
        <taxon>Eukaryota</taxon>
        <taxon>Fungi</taxon>
        <taxon>Fungi incertae sedis</taxon>
        <taxon>Mucoromycota</taxon>
        <taxon>Mucoromycotina</taxon>
        <taxon>Mucoromycetes</taxon>
        <taxon>Mucorales</taxon>
        <taxon>Mucorineae</taxon>
        <taxon>Mucoraceae</taxon>
        <taxon>Parasitella</taxon>
    </lineage>
</organism>
<dbReference type="Gene3D" id="3.30.420.10">
    <property type="entry name" value="Ribonuclease H-like superfamily/Ribonuclease H"/>
    <property type="match status" value="1"/>
</dbReference>
<dbReference type="EMBL" id="LN733710">
    <property type="protein sequence ID" value="CEP17565.1"/>
    <property type="molecule type" value="Genomic_DNA"/>
</dbReference>
<feature type="region of interest" description="Disordered" evidence="1">
    <location>
        <begin position="1"/>
        <end position="42"/>
    </location>
</feature>
<protein>
    <recommendedName>
        <fullName evidence="2">Tc1-like transposase DDE domain-containing protein</fullName>
    </recommendedName>
</protein>
<dbReference type="STRING" id="35722.A0A0B7NPW2"/>
<feature type="compositionally biased region" description="Acidic residues" evidence="1">
    <location>
        <begin position="29"/>
        <end position="41"/>
    </location>
</feature>
<keyword evidence="4" id="KW-1185">Reference proteome</keyword>
<evidence type="ECO:0000313" key="4">
    <source>
        <dbReference type="Proteomes" id="UP000054107"/>
    </source>
</evidence>
<evidence type="ECO:0000313" key="3">
    <source>
        <dbReference type="EMBL" id="CEP17565.1"/>
    </source>
</evidence>
<dbReference type="OrthoDB" id="2266637at2759"/>